<evidence type="ECO:0000256" key="1">
    <source>
        <dbReference type="SAM" id="Phobius"/>
    </source>
</evidence>
<dbReference type="EMBL" id="FQZK01000019">
    <property type="protein sequence ID" value="SHK39450.1"/>
    <property type="molecule type" value="Genomic_DNA"/>
</dbReference>
<feature type="transmembrane region" description="Helical" evidence="1">
    <location>
        <begin position="30"/>
        <end position="48"/>
    </location>
</feature>
<organism evidence="2 3">
    <name type="scientific">Nocardiopsis flavescens</name>
    <dbReference type="NCBI Taxonomy" id="758803"/>
    <lineage>
        <taxon>Bacteria</taxon>
        <taxon>Bacillati</taxon>
        <taxon>Actinomycetota</taxon>
        <taxon>Actinomycetes</taxon>
        <taxon>Streptosporangiales</taxon>
        <taxon>Nocardiopsidaceae</taxon>
        <taxon>Nocardiopsis</taxon>
    </lineage>
</organism>
<name>A0A1M6S443_9ACTN</name>
<accession>A0A1M6S443</accession>
<proteinExistence type="predicted"/>
<gene>
    <name evidence="2" type="ORF">SAMN05421803_11918</name>
</gene>
<reference evidence="2 3" key="1">
    <citation type="submission" date="2016-11" db="EMBL/GenBank/DDBJ databases">
        <authorList>
            <person name="Jaros S."/>
            <person name="Januszkiewicz K."/>
            <person name="Wedrychowicz H."/>
        </authorList>
    </citation>
    <scope>NUCLEOTIDE SEQUENCE [LARGE SCALE GENOMIC DNA]</scope>
    <source>
        <strain evidence="2 3">CGMCC 4.5723</strain>
    </source>
</reference>
<feature type="transmembrane region" description="Helical" evidence="1">
    <location>
        <begin position="187"/>
        <end position="204"/>
    </location>
</feature>
<keyword evidence="1" id="KW-1133">Transmembrane helix</keyword>
<feature type="transmembrane region" description="Helical" evidence="1">
    <location>
        <begin position="211"/>
        <end position="232"/>
    </location>
</feature>
<feature type="transmembrane region" description="Helical" evidence="1">
    <location>
        <begin position="54"/>
        <end position="71"/>
    </location>
</feature>
<sequence>MPLHRSLLYRLLPAPPPSGAQSADLALRPWAAYLFLLVGAGLTLSTHLTNPGPLAWTGGAAAVGLLCWAAHRTGYPALAAIDLTTAHCTTPAALRGWVRTGAATTAWTTGILLAGAVAELGARALLSSTATPPAGGATVLLPVMAPTVALLTVALLERVVLHRVEVYTTAALVVMVLGLLAPGASSALGMLPLVASTLGLVWLYGRTRRGLALYAGYLVAYAVMRVVFPALLGL</sequence>
<protein>
    <submittedName>
        <fullName evidence="2">Uncharacterized protein</fullName>
    </submittedName>
</protein>
<keyword evidence="3" id="KW-1185">Reference proteome</keyword>
<feature type="transmembrane region" description="Helical" evidence="1">
    <location>
        <begin position="138"/>
        <end position="157"/>
    </location>
</feature>
<dbReference type="Proteomes" id="UP000184452">
    <property type="component" value="Unassembled WGS sequence"/>
</dbReference>
<feature type="transmembrane region" description="Helical" evidence="1">
    <location>
        <begin position="105"/>
        <end position="126"/>
    </location>
</feature>
<keyword evidence="1" id="KW-0472">Membrane</keyword>
<evidence type="ECO:0000313" key="2">
    <source>
        <dbReference type="EMBL" id="SHK39450.1"/>
    </source>
</evidence>
<dbReference type="AlphaFoldDB" id="A0A1M6S443"/>
<evidence type="ECO:0000313" key="3">
    <source>
        <dbReference type="Proteomes" id="UP000184452"/>
    </source>
</evidence>
<keyword evidence="1" id="KW-0812">Transmembrane</keyword>
<feature type="transmembrane region" description="Helical" evidence="1">
    <location>
        <begin position="164"/>
        <end position="181"/>
    </location>
</feature>